<name>A0A7T0KFR2_9CORY</name>
<feature type="region of interest" description="Disordered" evidence="1">
    <location>
        <begin position="50"/>
        <end position="71"/>
    </location>
</feature>
<evidence type="ECO:0000313" key="2">
    <source>
        <dbReference type="EMBL" id="QPK79144.1"/>
    </source>
</evidence>
<dbReference type="Proteomes" id="UP000594681">
    <property type="component" value="Chromosome"/>
</dbReference>
<proteinExistence type="predicted"/>
<gene>
    <name evidence="2" type="ORF">G7Y31_11750</name>
</gene>
<dbReference type="EMBL" id="CP064954">
    <property type="protein sequence ID" value="QPK79144.1"/>
    <property type="molecule type" value="Genomic_DNA"/>
</dbReference>
<evidence type="ECO:0000256" key="1">
    <source>
        <dbReference type="SAM" id="MobiDB-lite"/>
    </source>
</evidence>
<sequence>MSTFLYVRTELDVPGVGSAIHLAELEELSASECRLHRLLALAPNESVVGAATPHASHGGADIPQERVPHPNAYADYPNISASYIEPTEFEGLWSEAAAQFPGLS</sequence>
<reference evidence="2 3" key="1">
    <citation type="submission" date="2020-11" db="EMBL/GenBank/DDBJ databases">
        <title>Corynebacterium sp. ZJ-599.</title>
        <authorList>
            <person name="Zhou J."/>
        </authorList>
    </citation>
    <scope>NUCLEOTIDE SEQUENCE [LARGE SCALE GENOMIC DNA]</scope>
    <source>
        <strain evidence="2 3">ZJ-599</strain>
    </source>
</reference>
<dbReference type="RefSeq" id="WP_165009343.1">
    <property type="nucleotide sequence ID" value="NZ_CP064954.1"/>
</dbReference>
<protein>
    <submittedName>
        <fullName evidence="2">Uncharacterized protein</fullName>
    </submittedName>
</protein>
<dbReference type="KEGG" id="cliz:G7Y31_11750"/>
<evidence type="ECO:0000313" key="3">
    <source>
        <dbReference type="Proteomes" id="UP000594681"/>
    </source>
</evidence>
<keyword evidence="3" id="KW-1185">Reference proteome</keyword>
<accession>A0A7T0KFR2</accession>
<dbReference type="AlphaFoldDB" id="A0A7T0KFR2"/>
<organism evidence="2 3">
    <name type="scientific">Corynebacterium lizhenjunii</name>
    <dbReference type="NCBI Taxonomy" id="2709394"/>
    <lineage>
        <taxon>Bacteria</taxon>
        <taxon>Bacillati</taxon>
        <taxon>Actinomycetota</taxon>
        <taxon>Actinomycetes</taxon>
        <taxon>Mycobacteriales</taxon>
        <taxon>Corynebacteriaceae</taxon>
        <taxon>Corynebacterium</taxon>
    </lineage>
</organism>